<dbReference type="Proteomes" id="UP001479436">
    <property type="component" value="Unassembled WGS sequence"/>
</dbReference>
<evidence type="ECO:0000256" key="1">
    <source>
        <dbReference type="SAM" id="MobiDB-lite"/>
    </source>
</evidence>
<protein>
    <submittedName>
        <fullName evidence="3">Diacylglycerol kinase</fullName>
        <ecNumber evidence="3">2.7.1.174</ecNumber>
    </submittedName>
</protein>
<gene>
    <name evidence="3" type="primary">DGK1_1</name>
    <name evidence="3" type="ORF">K7432_002133</name>
</gene>
<sequence>MATWTSQETKQRKKQSGKIQNKKTVAVKDDVKTESRDWEIPRKLLHMSNGLICFLLYELRVPVSQVVYGLILYLCIAFGADIIRFLFPSFNRLYIKVVGFLMRKEEETQVNGVVYFLVGGIIALYFFPRDIALVSIIILSWCDPAASIFGRLWGRYTYRFSNGKSVAGFCGSWLVGSMVTYFFWGYCVHKNEDFSWQTGAAIPLWALSIIGGSLGAVTELVDIQGIDDNFRIPVLVSLGFWIVLVVFGLGMAPVTL</sequence>
<keyword evidence="4" id="KW-1185">Reference proteome</keyword>
<evidence type="ECO:0000256" key="2">
    <source>
        <dbReference type="SAM" id="Phobius"/>
    </source>
</evidence>
<comment type="caution">
    <text evidence="3">The sequence shown here is derived from an EMBL/GenBank/DDBJ whole genome shotgun (WGS) entry which is preliminary data.</text>
</comment>
<accession>A0ABR2X2A5</accession>
<organism evidence="3 4">
    <name type="scientific">Basidiobolus ranarum</name>
    <dbReference type="NCBI Taxonomy" id="34480"/>
    <lineage>
        <taxon>Eukaryota</taxon>
        <taxon>Fungi</taxon>
        <taxon>Fungi incertae sedis</taxon>
        <taxon>Zoopagomycota</taxon>
        <taxon>Entomophthoromycotina</taxon>
        <taxon>Basidiobolomycetes</taxon>
        <taxon>Basidiobolales</taxon>
        <taxon>Basidiobolaceae</taxon>
        <taxon>Basidiobolus</taxon>
    </lineage>
</organism>
<dbReference type="PANTHER" id="PTHR31303">
    <property type="entry name" value="CTP-DEPENDENT DIACYLGLYCEROL KINASE 1"/>
    <property type="match status" value="1"/>
</dbReference>
<keyword evidence="3" id="KW-0808">Transferase</keyword>
<feature type="transmembrane region" description="Helical" evidence="2">
    <location>
        <begin position="133"/>
        <end position="154"/>
    </location>
</feature>
<feature type="transmembrane region" description="Helical" evidence="2">
    <location>
        <begin position="108"/>
        <end position="127"/>
    </location>
</feature>
<keyword evidence="2" id="KW-1133">Transmembrane helix</keyword>
<feature type="region of interest" description="Disordered" evidence="1">
    <location>
        <begin position="1"/>
        <end position="25"/>
    </location>
</feature>
<feature type="transmembrane region" description="Helical" evidence="2">
    <location>
        <begin position="204"/>
        <end position="221"/>
    </location>
</feature>
<feature type="transmembrane region" description="Helical" evidence="2">
    <location>
        <begin position="66"/>
        <end position="87"/>
    </location>
</feature>
<dbReference type="InterPro" id="IPR037997">
    <property type="entry name" value="Dgk1-like"/>
</dbReference>
<dbReference type="EMBL" id="JASJQH010000054">
    <property type="protein sequence ID" value="KAK9767797.1"/>
    <property type="molecule type" value="Genomic_DNA"/>
</dbReference>
<proteinExistence type="predicted"/>
<feature type="transmembrane region" description="Helical" evidence="2">
    <location>
        <begin position="166"/>
        <end position="184"/>
    </location>
</feature>
<name>A0ABR2X2A5_9FUNG</name>
<dbReference type="PANTHER" id="PTHR31303:SF1">
    <property type="entry name" value="CTP-DEPENDENT DIACYLGLYCEROL KINASE 1"/>
    <property type="match status" value="1"/>
</dbReference>
<keyword evidence="2" id="KW-0472">Membrane</keyword>
<evidence type="ECO:0000313" key="4">
    <source>
        <dbReference type="Proteomes" id="UP001479436"/>
    </source>
</evidence>
<reference evidence="3 4" key="1">
    <citation type="submission" date="2023-04" db="EMBL/GenBank/DDBJ databases">
        <title>Genome of Basidiobolus ranarum AG-B5.</title>
        <authorList>
            <person name="Stajich J.E."/>
            <person name="Carter-House D."/>
            <person name="Gryganskyi A."/>
        </authorList>
    </citation>
    <scope>NUCLEOTIDE SEQUENCE [LARGE SCALE GENOMIC DNA]</scope>
    <source>
        <strain evidence="3 4">AG-B5</strain>
    </source>
</reference>
<feature type="transmembrane region" description="Helical" evidence="2">
    <location>
        <begin position="233"/>
        <end position="254"/>
    </location>
</feature>
<dbReference type="GO" id="GO:0141035">
    <property type="term" value="F:CTP-dependent diacylglycerol kinase activity"/>
    <property type="evidence" value="ECO:0007669"/>
    <property type="project" value="UniProtKB-EC"/>
</dbReference>
<keyword evidence="2" id="KW-0812">Transmembrane</keyword>
<evidence type="ECO:0000313" key="3">
    <source>
        <dbReference type="EMBL" id="KAK9767797.1"/>
    </source>
</evidence>
<keyword evidence="3" id="KW-0418">Kinase</keyword>
<dbReference type="EC" id="2.7.1.174" evidence="3"/>